<gene>
    <name evidence="2" type="ORF">V2H41_11115</name>
</gene>
<name>A0ABU7RIP3_9BACT</name>
<accession>A0ABU7RIP3</accession>
<dbReference type="PRINTS" id="PR00111">
    <property type="entry name" value="ABHYDROLASE"/>
</dbReference>
<protein>
    <submittedName>
        <fullName evidence="2">Alpha/beta hydrolase</fullName>
    </submittedName>
</protein>
<dbReference type="InterPro" id="IPR000639">
    <property type="entry name" value="Epox_hydrolase-like"/>
</dbReference>
<evidence type="ECO:0000259" key="1">
    <source>
        <dbReference type="Pfam" id="PF00561"/>
    </source>
</evidence>
<proteinExistence type="predicted"/>
<dbReference type="EMBL" id="JAZGLY010000006">
    <property type="protein sequence ID" value="MEE6187821.1"/>
    <property type="molecule type" value="Genomic_DNA"/>
</dbReference>
<keyword evidence="3" id="KW-1185">Reference proteome</keyword>
<dbReference type="InterPro" id="IPR050266">
    <property type="entry name" value="AB_hydrolase_sf"/>
</dbReference>
<dbReference type="PANTHER" id="PTHR43798:SF33">
    <property type="entry name" value="HYDROLASE, PUTATIVE (AFU_ORTHOLOGUE AFUA_2G14860)-RELATED"/>
    <property type="match status" value="1"/>
</dbReference>
<evidence type="ECO:0000313" key="3">
    <source>
        <dbReference type="Proteomes" id="UP001357452"/>
    </source>
</evidence>
<evidence type="ECO:0000313" key="2">
    <source>
        <dbReference type="EMBL" id="MEE6187821.1"/>
    </source>
</evidence>
<dbReference type="PANTHER" id="PTHR43798">
    <property type="entry name" value="MONOACYLGLYCEROL LIPASE"/>
    <property type="match status" value="1"/>
</dbReference>
<comment type="caution">
    <text evidence="2">The sequence shown here is derived from an EMBL/GenBank/DDBJ whole genome shotgun (WGS) entry which is preliminary data.</text>
</comment>
<dbReference type="GO" id="GO:0016787">
    <property type="term" value="F:hydrolase activity"/>
    <property type="evidence" value="ECO:0007669"/>
    <property type="project" value="UniProtKB-KW"/>
</dbReference>
<organism evidence="2 3">
    <name type="scientific">Niabella digestorum</name>
    <dbReference type="NCBI Taxonomy" id="3117701"/>
    <lineage>
        <taxon>Bacteria</taxon>
        <taxon>Pseudomonadati</taxon>
        <taxon>Bacteroidota</taxon>
        <taxon>Chitinophagia</taxon>
        <taxon>Chitinophagales</taxon>
        <taxon>Chitinophagaceae</taxon>
        <taxon>Niabella</taxon>
    </lineage>
</organism>
<keyword evidence="2" id="KW-0378">Hydrolase</keyword>
<dbReference type="SUPFAM" id="SSF53474">
    <property type="entry name" value="alpha/beta-Hydrolases"/>
    <property type="match status" value="1"/>
</dbReference>
<dbReference type="PRINTS" id="PR00412">
    <property type="entry name" value="EPOXHYDRLASE"/>
</dbReference>
<sequence>MERKSISIDSKIISYYTAGDGKALVLLHGFGADSTIWEEQISYLSKNYQVIAPDLPGISNSELISDVSMEGLASMVKTIIEEEEIENIVLIGHSMGGYTTLAFAEKYPELLQAFGLFHSTATADNEEKIAGRRKGIEFTRKHGAKAFLESTAPKMFGAATKQEQPQLYESFIKNLPEMSNESVINYYEAMMQRPDRTEVLKNTKVPVLFIYGEQDEIIDVHKTIGQASLPSTASVHILKKSGHLGMIEEPQESNKILEAFLSDLNIY</sequence>
<feature type="domain" description="AB hydrolase-1" evidence="1">
    <location>
        <begin position="23"/>
        <end position="250"/>
    </location>
</feature>
<dbReference type="InterPro" id="IPR029058">
    <property type="entry name" value="AB_hydrolase_fold"/>
</dbReference>
<dbReference type="Proteomes" id="UP001357452">
    <property type="component" value="Unassembled WGS sequence"/>
</dbReference>
<dbReference type="Gene3D" id="3.40.50.1820">
    <property type="entry name" value="alpha/beta hydrolase"/>
    <property type="match status" value="1"/>
</dbReference>
<dbReference type="Pfam" id="PF00561">
    <property type="entry name" value="Abhydrolase_1"/>
    <property type="match status" value="1"/>
</dbReference>
<dbReference type="RefSeq" id="WP_330975228.1">
    <property type="nucleotide sequence ID" value="NZ_JAZGLY010000006.1"/>
</dbReference>
<reference evidence="2 3" key="1">
    <citation type="submission" date="2024-01" db="EMBL/GenBank/DDBJ databases">
        <title>Niabella digestum sp. nov., isolated from waste digestion system.</title>
        <authorList>
            <person name="Zhang L."/>
        </authorList>
    </citation>
    <scope>NUCLEOTIDE SEQUENCE [LARGE SCALE GENOMIC DNA]</scope>
    <source>
        <strain evidence="2 3">A18</strain>
    </source>
</reference>
<dbReference type="InterPro" id="IPR000073">
    <property type="entry name" value="AB_hydrolase_1"/>
</dbReference>